<dbReference type="GO" id="GO:0005634">
    <property type="term" value="C:nucleus"/>
    <property type="evidence" value="ECO:0007669"/>
    <property type="project" value="TreeGrafter"/>
</dbReference>
<dbReference type="InterPro" id="IPR011009">
    <property type="entry name" value="Kinase-like_dom_sf"/>
</dbReference>
<dbReference type="PROSITE" id="PS00108">
    <property type="entry name" value="PROTEIN_KINASE_ST"/>
    <property type="match status" value="1"/>
</dbReference>
<feature type="compositionally biased region" description="Basic and acidic residues" evidence="6">
    <location>
        <begin position="85"/>
        <end position="95"/>
    </location>
</feature>
<dbReference type="InterPro" id="IPR000719">
    <property type="entry name" value="Prot_kinase_dom"/>
</dbReference>
<keyword evidence="2" id="KW-0808">Transferase</keyword>
<dbReference type="Gene3D" id="3.30.200.20">
    <property type="entry name" value="Phosphorylase Kinase, domain 1"/>
    <property type="match status" value="1"/>
</dbReference>
<keyword evidence="1" id="KW-0723">Serine/threonine-protein kinase</keyword>
<dbReference type="Gene3D" id="1.10.510.10">
    <property type="entry name" value="Transferase(Phosphotransferase) domain 1"/>
    <property type="match status" value="1"/>
</dbReference>
<dbReference type="GO" id="GO:0004674">
    <property type="term" value="F:protein serine/threonine kinase activity"/>
    <property type="evidence" value="ECO:0007669"/>
    <property type="project" value="UniProtKB-KW"/>
</dbReference>
<sequence>MRDYQSRQFNDGYGRGRENWRENVYERDYQHHDDRDYQYHDRRRNRFDDKRRQARHPDTYDSRDERYGRDRHRYDPREFTDRRPTRRESWVERSRGRSRSRSRSSSCDSEGHISSRIDRITDRFLVEKQLDKGTFGAVFRAYDRKHRDVVAIKVVRRVKRYVEDALIEVNILEKLCRMDKEGRFCVQMYKCFHYDHHFCIVTELLGKSLYLALKNQKHRPRPGVRPNTLRIISKQLCECMQFLREAGLIHADLKTENVLLQHPDMTLDDPNPRVKLIDFGAATWDEDDHGTIIQTRHYRAPEVVLGLPWTFPCDMWSIACIILELREGVLTFDTHDTAQHLAMMERLSGPIPVAMARNADHGAEDLFDRDHWRLRWPELSGGERGRKRDYRAENEVERVRALTERLSDDALLRDMLVPMFHIDPSLRLTPRDALSSPYFTSSLTSLAN</sequence>
<dbReference type="EMBL" id="HBKN01027852">
    <property type="protein sequence ID" value="CAE2311269.1"/>
    <property type="molecule type" value="Transcribed_RNA"/>
</dbReference>
<dbReference type="Pfam" id="PF00069">
    <property type="entry name" value="Pkinase"/>
    <property type="match status" value="1"/>
</dbReference>
<dbReference type="InterPro" id="IPR051175">
    <property type="entry name" value="CLK_kinases"/>
</dbReference>
<evidence type="ECO:0000256" key="6">
    <source>
        <dbReference type="SAM" id="MobiDB-lite"/>
    </source>
</evidence>
<dbReference type="PANTHER" id="PTHR45646">
    <property type="entry name" value="SERINE/THREONINE-PROTEIN KINASE DOA-RELATED"/>
    <property type="match status" value="1"/>
</dbReference>
<evidence type="ECO:0000256" key="5">
    <source>
        <dbReference type="ARBA" id="ARBA00022840"/>
    </source>
</evidence>
<organism evidence="8">
    <name type="scientific">Guillardia theta</name>
    <name type="common">Cryptophyte</name>
    <name type="synonym">Cryptomonas phi</name>
    <dbReference type="NCBI Taxonomy" id="55529"/>
    <lineage>
        <taxon>Eukaryota</taxon>
        <taxon>Cryptophyceae</taxon>
        <taxon>Pyrenomonadales</taxon>
        <taxon>Geminigeraceae</taxon>
        <taxon>Guillardia</taxon>
    </lineage>
</organism>
<protein>
    <recommendedName>
        <fullName evidence="7">Protein kinase domain-containing protein</fullName>
    </recommendedName>
</protein>
<dbReference type="GO" id="GO:0005524">
    <property type="term" value="F:ATP binding"/>
    <property type="evidence" value="ECO:0007669"/>
    <property type="project" value="UniProtKB-KW"/>
</dbReference>
<name>A0A7S4L0J3_GUITH</name>
<evidence type="ECO:0000256" key="2">
    <source>
        <dbReference type="ARBA" id="ARBA00022679"/>
    </source>
</evidence>
<dbReference type="PROSITE" id="PS50011">
    <property type="entry name" value="PROTEIN_KINASE_DOM"/>
    <property type="match status" value="1"/>
</dbReference>
<evidence type="ECO:0000256" key="4">
    <source>
        <dbReference type="ARBA" id="ARBA00022777"/>
    </source>
</evidence>
<dbReference type="PANTHER" id="PTHR45646:SF11">
    <property type="entry name" value="SERINE_THREONINE-PROTEIN KINASE DOA"/>
    <property type="match status" value="1"/>
</dbReference>
<evidence type="ECO:0000256" key="1">
    <source>
        <dbReference type="ARBA" id="ARBA00022527"/>
    </source>
</evidence>
<accession>A0A7S4L0J3</accession>
<keyword evidence="3" id="KW-0547">Nucleotide-binding</keyword>
<evidence type="ECO:0000313" key="8">
    <source>
        <dbReference type="EMBL" id="CAE2311269.1"/>
    </source>
</evidence>
<evidence type="ECO:0000259" key="7">
    <source>
        <dbReference type="PROSITE" id="PS50011"/>
    </source>
</evidence>
<keyword evidence="4" id="KW-0418">Kinase</keyword>
<dbReference type="InterPro" id="IPR008271">
    <property type="entry name" value="Ser/Thr_kinase_AS"/>
</dbReference>
<gene>
    <name evidence="8" type="ORF">GTHE00462_LOCUS21526</name>
</gene>
<proteinExistence type="predicted"/>
<feature type="region of interest" description="Disordered" evidence="6">
    <location>
        <begin position="85"/>
        <end position="111"/>
    </location>
</feature>
<dbReference type="AlphaFoldDB" id="A0A7S4L0J3"/>
<dbReference type="SMART" id="SM00220">
    <property type="entry name" value="S_TKc"/>
    <property type="match status" value="1"/>
</dbReference>
<feature type="region of interest" description="Disordered" evidence="6">
    <location>
        <begin position="31"/>
        <end position="69"/>
    </location>
</feature>
<evidence type="ECO:0000256" key="3">
    <source>
        <dbReference type="ARBA" id="ARBA00022741"/>
    </source>
</evidence>
<feature type="domain" description="Protein kinase" evidence="7">
    <location>
        <begin position="124"/>
        <end position="439"/>
    </location>
</feature>
<keyword evidence="5" id="KW-0067">ATP-binding</keyword>
<dbReference type="SUPFAM" id="SSF56112">
    <property type="entry name" value="Protein kinase-like (PK-like)"/>
    <property type="match status" value="1"/>
</dbReference>
<reference evidence="8" key="1">
    <citation type="submission" date="2021-01" db="EMBL/GenBank/DDBJ databases">
        <authorList>
            <person name="Corre E."/>
            <person name="Pelletier E."/>
            <person name="Niang G."/>
            <person name="Scheremetjew M."/>
            <person name="Finn R."/>
            <person name="Kale V."/>
            <person name="Holt S."/>
            <person name="Cochrane G."/>
            <person name="Meng A."/>
            <person name="Brown T."/>
            <person name="Cohen L."/>
        </authorList>
    </citation>
    <scope>NUCLEOTIDE SEQUENCE</scope>
    <source>
        <strain evidence="8">CCMP 2712</strain>
    </source>
</reference>